<evidence type="ECO:0000313" key="9">
    <source>
        <dbReference type="Proteomes" id="UP000078532"/>
    </source>
</evidence>
<dbReference type="AlphaFoldDB" id="A0A1B7LAS9"/>
<evidence type="ECO:0000313" key="8">
    <source>
        <dbReference type="EMBL" id="OAT79464.1"/>
    </source>
</evidence>
<keyword evidence="9" id="KW-1185">Reference proteome</keyword>
<gene>
    <name evidence="8" type="ORF">A6M21_01465</name>
</gene>
<comment type="subcellular location">
    <subcellularLocation>
        <location evidence="1 7">Cell membrane</location>
        <topology evidence="1 7">Multi-pass membrane protein</topology>
    </subcellularLocation>
</comment>
<dbReference type="NCBIfam" id="TIGR00427">
    <property type="entry name" value="NAAT family transporter"/>
    <property type="match status" value="1"/>
</dbReference>
<dbReference type="PANTHER" id="PTHR33508">
    <property type="entry name" value="UPF0056 MEMBRANE PROTEIN YHCE"/>
    <property type="match status" value="1"/>
</dbReference>
<proteinExistence type="inferred from homology"/>
<keyword evidence="4 7" id="KW-0812">Transmembrane</keyword>
<keyword evidence="5 7" id="KW-1133">Transmembrane helix</keyword>
<evidence type="ECO:0000256" key="5">
    <source>
        <dbReference type="ARBA" id="ARBA00022989"/>
    </source>
</evidence>
<dbReference type="InterPro" id="IPR002771">
    <property type="entry name" value="Multi_antbiot-R_MarC"/>
</dbReference>
<evidence type="ECO:0000256" key="1">
    <source>
        <dbReference type="ARBA" id="ARBA00004651"/>
    </source>
</evidence>
<name>A0A1B7LAS9_9FIRM</name>
<evidence type="ECO:0000256" key="7">
    <source>
        <dbReference type="RuleBase" id="RU362048"/>
    </source>
</evidence>
<dbReference type="GO" id="GO:0005886">
    <property type="term" value="C:plasma membrane"/>
    <property type="evidence" value="ECO:0007669"/>
    <property type="project" value="UniProtKB-SubCell"/>
</dbReference>
<comment type="caution">
    <text evidence="8">The sequence shown here is derived from an EMBL/GenBank/DDBJ whole genome shotgun (WGS) entry which is preliminary data.</text>
</comment>
<feature type="transmembrane region" description="Helical" evidence="7">
    <location>
        <begin position="127"/>
        <end position="150"/>
    </location>
</feature>
<feature type="transmembrane region" description="Helical" evidence="7">
    <location>
        <begin position="171"/>
        <end position="191"/>
    </location>
</feature>
<protein>
    <recommendedName>
        <fullName evidence="7">UPF0056 membrane protein</fullName>
    </recommendedName>
</protein>
<dbReference type="EMBL" id="LYVF01000197">
    <property type="protein sequence ID" value="OAT79464.1"/>
    <property type="molecule type" value="Genomic_DNA"/>
</dbReference>
<comment type="similarity">
    <text evidence="2 7">Belongs to the UPF0056 (MarC) family.</text>
</comment>
<evidence type="ECO:0000256" key="2">
    <source>
        <dbReference type="ARBA" id="ARBA00009784"/>
    </source>
</evidence>
<dbReference type="Proteomes" id="UP000078532">
    <property type="component" value="Unassembled WGS sequence"/>
</dbReference>
<reference evidence="8 9" key="1">
    <citation type="submission" date="2016-04" db="EMBL/GenBank/DDBJ databases">
        <authorList>
            <person name="Evans L.H."/>
            <person name="Alamgir A."/>
            <person name="Owens N."/>
            <person name="Weber N.D."/>
            <person name="Virtaneva K."/>
            <person name="Barbian K."/>
            <person name="Babar A."/>
            <person name="Rosenke K."/>
        </authorList>
    </citation>
    <scope>NUCLEOTIDE SEQUENCE [LARGE SCALE GENOMIC DNA]</scope>
    <source>
        <strain evidence="8 9">LMa1</strain>
    </source>
</reference>
<keyword evidence="6 7" id="KW-0472">Membrane</keyword>
<keyword evidence="3" id="KW-1003">Cell membrane</keyword>
<feature type="transmembrane region" description="Helical" evidence="7">
    <location>
        <begin position="57"/>
        <end position="74"/>
    </location>
</feature>
<comment type="caution">
    <text evidence="7">Lacks conserved residue(s) required for the propagation of feature annotation.</text>
</comment>
<accession>A0A1B7LAS9</accession>
<evidence type="ECO:0000256" key="3">
    <source>
        <dbReference type="ARBA" id="ARBA00022475"/>
    </source>
</evidence>
<dbReference type="Pfam" id="PF01914">
    <property type="entry name" value="MarC"/>
    <property type="match status" value="1"/>
</dbReference>
<evidence type="ECO:0000256" key="6">
    <source>
        <dbReference type="ARBA" id="ARBA00023136"/>
    </source>
</evidence>
<feature type="transmembrane region" description="Helical" evidence="7">
    <location>
        <begin position="30"/>
        <end position="50"/>
    </location>
</feature>
<organism evidence="8 9">
    <name type="scientific">Desulfotomaculum copahuensis</name>
    <dbReference type="NCBI Taxonomy" id="1838280"/>
    <lineage>
        <taxon>Bacteria</taxon>
        <taxon>Bacillati</taxon>
        <taxon>Bacillota</taxon>
        <taxon>Clostridia</taxon>
        <taxon>Eubacteriales</taxon>
        <taxon>Desulfotomaculaceae</taxon>
        <taxon>Desulfotomaculum</taxon>
    </lineage>
</organism>
<sequence>MNPVANVPIFLALTAGESGAGQRATARKSALIALMIVLFFALAGQIIFRILGISLNAFRVAGGILLFFIAFNLLQGRPSHVHHPTREEHAEQLNKEDVSVTPLATPILAGPGTISTVLALDGSYQNYWAGTAMTFTAFAAVLLITLILFLNAPRVKELLPQATINLITRMMGLLLTVIAVQMAAAGLTGLFPGLS</sequence>
<evidence type="ECO:0000256" key="4">
    <source>
        <dbReference type="ARBA" id="ARBA00022692"/>
    </source>
</evidence>
<dbReference type="PANTHER" id="PTHR33508:SF1">
    <property type="entry name" value="UPF0056 MEMBRANE PROTEIN YHCE"/>
    <property type="match status" value="1"/>
</dbReference>